<sequence length="152" mass="17223">MPDTGINSVTRPAKRRQRFGIKHHLSFAATLLLISAGLIYSNWLERVDLVIFDTPQQLWSRPAPDDIVIIAVDEYSLTELGRWPWSRRIHAELLNKLSEIETQAVVFDIIFAEPDSHDPNGDQLLADAISNNGRVILPVLLEQRYLGGQLIE</sequence>
<keyword evidence="1" id="KW-0812">Transmembrane</keyword>
<evidence type="ECO:0000259" key="2">
    <source>
        <dbReference type="Pfam" id="PF05226"/>
    </source>
</evidence>
<feature type="transmembrane region" description="Helical" evidence="1">
    <location>
        <begin position="24"/>
        <end position="43"/>
    </location>
</feature>
<dbReference type="EMBL" id="DRNF01000436">
    <property type="protein sequence ID" value="HHJ81350.1"/>
    <property type="molecule type" value="Genomic_DNA"/>
</dbReference>
<protein>
    <submittedName>
        <fullName evidence="3">CHASE2 domain-containing protein</fullName>
    </submittedName>
</protein>
<reference evidence="3" key="1">
    <citation type="journal article" date="2020" name="mSystems">
        <title>Genome- and Community-Level Interaction Insights into Carbon Utilization and Element Cycling Functions of Hydrothermarchaeota in Hydrothermal Sediment.</title>
        <authorList>
            <person name="Zhou Z."/>
            <person name="Liu Y."/>
            <person name="Xu W."/>
            <person name="Pan J."/>
            <person name="Luo Z.H."/>
            <person name="Li M."/>
        </authorList>
    </citation>
    <scope>NUCLEOTIDE SEQUENCE [LARGE SCALE GENOMIC DNA]</scope>
    <source>
        <strain evidence="3">HyVt-505</strain>
    </source>
</reference>
<accession>A0A832N625</accession>
<evidence type="ECO:0000313" key="3">
    <source>
        <dbReference type="EMBL" id="HHJ81350.1"/>
    </source>
</evidence>
<keyword evidence="1" id="KW-0472">Membrane</keyword>
<comment type="caution">
    <text evidence="3">The sequence shown here is derived from an EMBL/GenBank/DDBJ whole genome shotgun (WGS) entry which is preliminary data.</text>
</comment>
<dbReference type="Proteomes" id="UP000885832">
    <property type="component" value="Unassembled WGS sequence"/>
</dbReference>
<feature type="non-terminal residue" evidence="3">
    <location>
        <position position="152"/>
    </location>
</feature>
<dbReference type="Pfam" id="PF05226">
    <property type="entry name" value="CHASE2"/>
    <property type="match status" value="1"/>
</dbReference>
<organism evidence="3">
    <name type="scientific">Candidatus Tenderia electrophaga</name>
    <dbReference type="NCBI Taxonomy" id="1748243"/>
    <lineage>
        <taxon>Bacteria</taxon>
        <taxon>Pseudomonadati</taxon>
        <taxon>Pseudomonadota</taxon>
        <taxon>Gammaproteobacteria</taxon>
        <taxon>Candidatus Tenderiales</taxon>
        <taxon>Candidatus Tenderiaceae</taxon>
        <taxon>Candidatus Tenderia</taxon>
    </lineage>
</organism>
<evidence type="ECO:0000256" key="1">
    <source>
        <dbReference type="SAM" id="Phobius"/>
    </source>
</evidence>
<dbReference type="InterPro" id="IPR007890">
    <property type="entry name" value="CHASE2"/>
</dbReference>
<dbReference type="AlphaFoldDB" id="A0A832N625"/>
<feature type="domain" description="CHASE2" evidence="2">
    <location>
        <begin position="32"/>
        <end position="136"/>
    </location>
</feature>
<keyword evidence="1" id="KW-1133">Transmembrane helix</keyword>
<proteinExistence type="predicted"/>
<gene>
    <name evidence="3" type="ORF">ENJ65_06920</name>
</gene>
<name>A0A832N625_9GAMM</name>